<comment type="caution">
    <text evidence="2">The sequence shown here is derived from an EMBL/GenBank/DDBJ whole genome shotgun (WGS) entry which is preliminary data.</text>
</comment>
<gene>
    <name evidence="2" type="ORF">NG895_08525</name>
</gene>
<dbReference type="InterPro" id="IPR010496">
    <property type="entry name" value="AL/BT2_dom"/>
</dbReference>
<sequence>MRDAVWKIWAYGLAAVLATVVLGGQLLAEDTPSEKVDEEEGWISLFNGKDLTGWKVNENPETFKVEDGEIVVNGNRAHLFYVGDVEDHDFKNFEWKCEVMTKPNSNSGMYFHTKYQDGGWPEKGYEVQVNATHGDPKKTGGLYAVKDVMNKAPHKDNEWFTQHVIVKGNHVIVKVNGKVTTDYTEPEDVDRADGFKGRVLSSGTFALQGHDPGSEVHFRKILVKPLDD</sequence>
<dbReference type="Proteomes" id="UP001155241">
    <property type="component" value="Unassembled WGS sequence"/>
</dbReference>
<name>A0A9X2F805_9BACT</name>
<evidence type="ECO:0000259" key="1">
    <source>
        <dbReference type="Pfam" id="PF06439"/>
    </source>
</evidence>
<dbReference type="EMBL" id="JAMXLR010000026">
    <property type="protein sequence ID" value="MCO6043950.1"/>
    <property type="molecule type" value="Genomic_DNA"/>
</dbReference>
<keyword evidence="3" id="KW-1185">Reference proteome</keyword>
<dbReference type="GO" id="GO:0016787">
    <property type="term" value="F:hydrolase activity"/>
    <property type="evidence" value="ECO:0007669"/>
    <property type="project" value="InterPro"/>
</dbReference>
<dbReference type="Pfam" id="PF06439">
    <property type="entry name" value="3keto-disac_hyd"/>
    <property type="match status" value="1"/>
</dbReference>
<accession>A0A9X2F805</accession>
<organism evidence="2 3">
    <name type="scientific">Aeoliella straminimaris</name>
    <dbReference type="NCBI Taxonomy" id="2954799"/>
    <lineage>
        <taxon>Bacteria</taxon>
        <taxon>Pseudomonadati</taxon>
        <taxon>Planctomycetota</taxon>
        <taxon>Planctomycetia</taxon>
        <taxon>Pirellulales</taxon>
        <taxon>Lacipirellulaceae</taxon>
        <taxon>Aeoliella</taxon>
    </lineage>
</organism>
<feature type="domain" description="3-keto-alpha-glucoside-1,2-lyase/3-keto-2-hydroxy-glucal hydratase" evidence="1">
    <location>
        <begin position="41"/>
        <end position="224"/>
    </location>
</feature>
<dbReference type="Gene3D" id="2.60.120.560">
    <property type="entry name" value="Exo-inulinase, domain 1"/>
    <property type="match status" value="1"/>
</dbReference>
<proteinExistence type="predicted"/>
<reference evidence="2" key="1">
    <citation type="submission" date="2022-06" db="EMBL/GenBank/DDBJ databases">
        <title>Aeoliella straminimaris, a novel planctomycete from sediments.</title>
        <authorList>
            <person name="Vitorino I.R."/>
            <person name="Lage O.M."/>
        </authorList>
    </citation>
    <scope>NUCLEOTIDE SEQUENCE</scope>
    <source>
        <strain evidence="2">ICT_H6.2</strain>
    </source>
</reference>
<evidence type="ECO:0000313" key="3">
    <source>
        <dbReference type="Proteomes" id="UP001155241"/>
    </source>
</evidence>
<dbReference type="RefSeq" id="WP_252852051.1">
    <property type="nucleotide sequence ID" value="NZ_JAMXLR010000026.1"/>
</dbReference>
<protein>
    <submittedName>
        <fullName evidence="2">DUF1080 domain-containing protein</fullName>
    </submittedName>
</protein>
<evidence type="ECO:0000313" key="2">
    <source>
        <dbReference type="EMBL" id="MCO6043950.1"/>
    </source>
</evidence>
<dbReference type="AlphaFoldDB" id="A0A9X2F805"/>